<dbReference type="EMBL" id="JOKH01000001">
    <property type="protein sequence ID" value="KEQ19726.1"/>
    <property type="molecule type" value="Genomic_DNA"/>
</dbReference>
<comment type="caution">
    <text evidence="1">The sequence shown here is derived from an EMBL/GenBank/DDBJ whole genome shotgun (WGS) entry which is preliminary data.</text>
</comment>
<dbReference type="OrthoDB" id="6197968at2"/>
<evidence type="ECO:0000313" key="1">
    <source>
        <dbReference type="EMBL" id="KEQ19726.1"/>
    </source>
</evidence>
<reference evidence="1 2" key="1">
    <citation type="submission" date="2014-06" db="EMBL/GenBank/DDBJ databases">
        <title>Whole Genome Sequences of Three Symbiotic Endozoicomonas Bacteria.</title>
        <authorList>
            <person name="Neave M.J."/>
            <person name="Apprill A."/>
            <person name="Voolstra C.R."/>
        </authorList>
    </citation>
    <scope>NUCLEOTIDE SEQUENCE [LARGE SCALE GENOMIC DNA]</scope>
    <source>
        <strain evidence="1 2">DSM 25634</strain>
    </source>
</reference>
<sequence>MEFEESGLQFEFDDDSCYRIELCPAAEAVGKGIKKAEFLCVQENNLWVLEAKSSIPNETKDKVRYEEWWQEIYEKLYNSLQLTALGLVGRHEALGNGVPDKLIFSDWSALKIQLVLVIPDAPKAYLPPLTDKLQKKFQTLFLKLWKIKPNEIMVLNRDLARRKALCQ</sequence>
<keyword evidence="2" id="KW-1185">Reference proteome</keyword>
<protein>
    <submittedName>
        <fullName evidence="1">Uncharacterized protein</fullName>
    </submittedName>
</protein>
<organism evidence="1 2">
    <name type="scientific">Endozoicomonas numazuensis</name>
    <dbReference type="NCBI Taxonomy" id="1137799"/>
    <lineage>
        <taxon>Bacteria</taxon>
        <taxon>Pseudomonadati</taxon>
        <taxon>Pseudomonadota</taxon>
        <taxon>Gammaproteobacteria</taxon>
        <taxon>Oceanospirillales</taxon>
        <taxon>Endozoicomonadaceae</taxon>
        <taxon>Endozoicomonas</taxon>
    </lineage>
</organism>
<proteinExistence type="predicted"/>
<dbReference type="eggNOG" id="ENOG502ZBYA">
    <property type="taxonomic scope" value="Bacteria"/>
</dbReference>
<dbReference type="RefSeq" id="WP_034833735.1">
    <property type="nucleotide sequence ID" value="NZ_JOKH01000001.1"/>
</dbReference>
<evidence type="ECO:0000313" key="2">
    <source>
        <dbReference type="Proteomes" id="UP000028073"/>
    </source>
</evidence>
<accession>A0A081NMQ3</accession>
<dbReference type="AlphaFoldDB" id="A0A081NMQ3"/>
<dbReference type="Proteomes" id="UP000028073">
    <property type="component" value="Unassembled WGS sequence"/>
</dbReference>
<gene>
    <name evidence="1" type="ORF">GZ78_07595</name>
</gene>
<name>A0A081NMQ3_9GAMM</name>